<sequence length="78" mass="9596">MPEMQMVFRLAEVLRKTPATRAGERKRFDYLERVNFRYSKYFIHFKPEVKRKDHLIRGNTMGRDYIIILQMNCPRIKF</sequence>
<comment type="caution">
    <text evidence="1">The sequence shown here is derived from an EMBL/GenBank/DDBJ whole genome shotgun (WGS) entry which is preliminary data.</text>
</comment>
<protein>
    <submittedName>
        <fullName evidence="1">Uncharacterized protein</fullName>
    </submittedName>
</protein>
<organism evidence="1 2">
    <name type="scientific">Heyndrickxia coagulans</name>
    <name type="common">Weizmannia coagulans</name>
    <dbReference type="NCBI Taxonomy" id="1398"/>
    <lineage>
        <taxon>Bacteria</taxon>
        <taxon>Bacillati</taxon>
        <taxon>Bacillota</taxon>
        <taxon>Bacilli</taxon>
        <taxon>Bacillales</taxon>
        <taxon>Bacillaceae</taxon>
        <taxon>Heyndrickxia</taxon>
    </lineage>
</organism>
<dbReference type="AlphaFoldDB" id="A0A133KQX2"/>
<evidence type="ECO:0000313" key="2">
    <source>
        <dbReference type="Proteomes" id="UP000070376"/>
    </source>
</evidence>
<evidence type="ECO:0000313" key="1">
    <source>
        <dbReference type="EMBL" id="KWZ81856.1"/>
    </source>
</evidence>
<reference evidence="2" key="1">
    <citation type="submission" date="2016-01" db="EMBL/GenBank/DDBJ databases">
        <authorList>
            <person name="Mitreva M."/>
            <person name="Pepin K.H."/>
            <person name="Mihindukulasuriya K.A."/>
            <person name="Fulton R."/>
            <person name="Fronick C."/>
            <person name="O'Laughlin M."/>
            <person name="Miner T."/>
            <person name="Herter B."/>
            <person name="Rosa B.A."/>
            <person name="Cordes M."/>
            <person name="Tomlinson C."/>
            <person name="Wollam A."/>
            <person name="Palsikar V.B."/>
            <person name="Mardis E.R."/>
            <person name="Wilson R.K."/>
        </authorList>
    </citation>
    <scope>NUCLEOTIDE SEQUENCE [LARGE SCALE GENOMIC DNA]</scope>
    <source>
        <strain evidence="2">GED7749B</strain>
    </source>
</reference>
<dbReference type="PATRIC" id="fig|1398.22.peg.1874"/>
<dbReference type="EMBL" id="LRPN01000067">
    <property type="protein sequence ID" value="KWZ81856.1"/>
    <property type="molecule type" value="Genomic_DNA"/>
</dbReference>
<dbReference type="Proteomes" id="UP000070376">
    <property type="component" value="Unassembled WGS sequence"/>
</dbReference>
<accession>A0A133KQX2</accession>
<proteinExistence type="predicted"/>
<name>A0A133KQX2_HEYCO</name>
<gene>
    <name evidence="1" type="ORF">HMPREF3213_01869</name>
</gene>